<dbReference type="RefSeq" id="WP_160624072.1">
    <property type="nucleotide sequence ID" value="NZ_WUUQ01000001.1"/>
</dbReference>
<keyword evidence="1" id="KW-0812">Transmembrane</keyword>
<reference evidence="2 3" key="2">
    <citation type="submission" date="2020-01" db="EMBL/GenBank/DDBJ databases">
        <title>Clostridiaceae sp. nov. isolated from the gut of human by culturomics.</title>
        <authorList>
            <person name="Chang Y."/>
        </authorList>
    </citation>
    <scope>NUCLEOTIDE SEQUENCE [LARGE SCALE GENOMIC DNA]</scope>
    <source>
        <strain evidence="2 3">DONG20-135</strain>
    </source>
</reference>
<reference evidence="2 3" key="1">
    <citation type="submission" date="2019-12" db="EMBL/GenBank/DDBJ databases">
        <authorList>
            <person name="Yang R."/>
        </authorList>
    </citation>
    <scope>NUCLEOTIDE SEQUENCE [LARGE SCALE GENOMIC DNA]</scope>
    <source>
        <strain evidence="2 3">DONG20-135</strain>
    </source>
</reference>
<dbReference type="AlphaFoldDB" id="A0A6N8U2Z8"/>
<evidence type="ECO:0000313" key="3">
    <source>
        <dbReference type="Proteomes" id="UP000434036"/>
    </source>
</evidence>
<evidence type="ECO:0000313" key="2">
    <source>
        <dbReference type="EMBL" id="MXQ72582.1"/>
    </source>
</evidence>
<feature type="transmembrane region" description="Helical" evidence="1">
    <location>
        <begin position="70"/>
        <end position="88"/>
    </location>
</feature>
<sequence>MLKYKSHCPNCGAEITVDVLHGKINSPCGHHLRIRAKRNGWISCMFAFFLVVTLSNYTHSYFVKIPMGGFLELVLAMLLILATVSVLYKVFGFDNVYRVVERK</sequence>
<keyword evidence="3" id="KW-1185">Reference proteome</keyword>
<gene>
    <name evidence="2" type="ORF">GSF08_01315</name>
</gene>
<feature type="transmembrane region" description="Helical" evidence="1">
    <location>
        <begin position="40"/>
        <end position="58"/>
    </location>
</feature>
<keyword evidence="1" id="KW-0472">Membrane</keyword>
<proteinExistence type="predicted"/>
<accession>A0A6N8U2Z8</accession>
<evidence type="ECO:0000256" key="1">
    <source>
        <dbReference type="SAM" id="Phobius"/>
    </source>
</evidence>
<protein>
    <submittedName>
        <fullName evidence="2">Uncharacterized protein</fullName>
    </submittedName>
</protein>
<name>A0A6N8U2Z8_9FIRM</name>
<keyword evidence="1" id="KW-1133">Transmembrane helix</keyword>
<comment type="caution">
    <text evidence="2">The sequence shown here is derived from an EMBL/GenBank/DDBJ whole genome shotgun (WGS) entry which is preliminary data.</text>
</comment>
<organism evidence="2 3">
    <name type="scientific">Copranaerobaculum intestinale</name>
    <dbReference type="NCBI Taxonomy" id="2692629"/>
    <lineage>
        <taxon>Bacteria</taxon>
        <taxon>Bacillati</taxon>
        <taxon>Bacillota</taxon>
        <taxon>Erysipelotrichia</taxon>
        <taxon>Erysipelotrichales</taxon>
        <taxon>Erysipelotrichaceae</taxon>
        <taxon>Copranaerobaculum</taxon>
    </lineage>
</organism>
<dbReference type="Proteomes" id="UP000434036">
    <property type="component" value="Unassembled WGS sequence"/>
</dbReference>
<dbReference type="EMBL" id="WUUQ01000001">
    <property type="protein sequence ID" value="MXQ72582.1"/>
    <property type="molecule type" value="Genomic_DNA"/>
</dbReference>